<feature type="compositionally biased region" description="Polar residues" evidence="2">
    <location>
        <begin position="936"/>
        <end position="952"/>
    </location>
</feature>
<feature type="compositionally biased region" description="Basic and acidic residues" evidence="2">
    <location>
        <begin position="1384"/>
        <end position="1399"/>
    </location>
</feature>
<dbReference type="InterPro" id="IPR043324">
    <property type="entry name" value="PH_PLEKHG1_G2_G3"/>
</dbReference>
<dbReference type="SUPFAM" id="SSF48065">
    <property type="entry name" value="DBL homology domain (DH-domain)"/>
    <property type="match status" value="1"/>
</dbReference>
<gene>
    <name evidence="5" type="ORF">CVLEPA_LOCUS26041</name>
</gene>
<feature type="compositionally biased region" description="Polar residues" evidence="2">
    <location>
        <begin position="1543"/>
        <end position="1560"/>
    </location>
</feature>
<feature type="compositionally biased region" description="Basic and acidic residues" evidence="2">
    <location>
        <begin position="889"/>
        <end position="901"/>
    </location>
</feature>
<evidence type="ECO:0000259" key="3">
    <source>
        <dbReference type="PROSITE" id="PS50003"/>
    </source>
</evidence>
<feature type="compositionally biased region" description="Polar residues" evidence="2">
    <location>
        <begin position="1495"/>
        <end position="1521"/>
    </location>
</feature>
<dbReference type="SMART" id="SM00233">
    <property type="entry name" value="PH"/>
    <property type="match status" value="1"/>
</dbReference>
<keyword evidence="1" id="KW-0597">Phosphoprotein</keyword>
<dbReference type="PANTHER" id="PTHR45924:SF2">
    <property type="entry name" value="FI17866P1"/>
    <property type="match status" value="1"/>
</dbReference>
<feature type="compositionally biased region" description="Polar residues" evidence="2">
    <location>
        <begin position="1473"/>
        <end position="1484"/>
    </location>
</feature>
<dbReference type="SMART" id="SM00325">
    <property type="entry name" value="RhoGEF"/>
    <property type="match status" value="1"/>
</dbReference>
<sequence>MRRRIQSDSKLKIQEKKTSLKTNHSISHPGPRNSDMHLFSSQENSTNEEPKRDILQRFNTTHSNTSEKLTAPPIIPEVAINDDILLCEVASQDSGRPMSSASFSSGRPTSLSSVTSSRTSRSSDYFSSSSSAGDIQHQYTSHCFGTQFEFPSELSEMENAGKRTVLNKLIESVREEEELEVEFVDDPQYAPPANNNNSNSPTQAPENVTLVLPRQNSIGNGKIHAEVSVRDINKKLSEIDHLSPVATMAMVADPQLTHVDRVILELLETERMYVRALEDILAGYLLAIKNAPDLPISATDAQNLFGNIKDVFAFNRKFLSFLENCDSDPVQIAGLFVSKDISFDVYSQYCTNYPISVAVLTRSMKNPVLAEFFKNQQASLGHNLPLGSYLLKPVQRILKYHLILQELVKHCKADIENFNVIEQALSTMTGIAHHINEMKRKHEDAVHIQEIQSRLTNWQGNDLTSYGELVLEGELRLQGAKNERDVFLFDKMILITKKREEDILVCKTNIMCSDLILLESIKESPVSFLITPFDNHVMHPNHNHSRAHKSQYILTASCVEEKKLWTYHIKRLIIKNHHAAIPLCAQESIMNMQIDSTDVNDTKKNSRFSNISLDDGKRRTFSRFGGTMSSSTLGLNGKPRRRSDSTNRKPLQMKALRRKHDVEVSDDISSDSVPNTPTTNPGKTRFSFPRIIPSAPIKQEHVSERTLHNVAAETGGVKAKLEPAAPKAKDQKLNDSQKKEPKYKQSVIYRRHKRRTSQPITDVERRLSIRLPSGDENEEKKSVQDLDFETADELLTFSVDNNRESVSWDIQIVEAVFERFKRENSTQNEGASAENVPITISMPTYRKTLRTYSTSDESDEDVAFSNLPPETAMKIQKRLSRMASGELRLQVKSDPSNRKTGESNMEEAETGKQSLQKQKEDNEVISPQKTEEKVQEPNTVPNHTPQQASKSPPLSPTARDVFSPPLSPKVEDPDVNRHVAPKIKRSLSTQATASDRRKYFERLKELRDRRHSQLQLGSDGRSIHTGFVKELIEQHRETITSQVEKESLRSPTQKRISHGNLFSQVELGRIPIHPNDFVHSNRFSQPAISESNIERKYGNVKLRRPERIASARDPYDENMNPSVGIKGGSRKATHRSLDLEMTDHGRLSTFTTSSLPLNFTSTSSSNGNCSSSDDDTFKPASPITPKFKRLIQNPVILWRSYSEDNGTNTRRCKNLVIETTSLESHERTGACQAVEDQSKPEAPSENKLLIKEIGRISSNGEAKTDKMSEQVDYVWNDFESKSIQTSAVGKRTNSFKSSSDSLHEEFHSKRNGIKLPHSSLTIDCTTRIPFDKPISHGNILPCRSKISSPPLSPENLGLHVCPLRTTASQKPADKTAVSRSDSATAREGRERSRNGKRDGPVTGSNVMKLAHQFDKMSSGDAAPLATKPQRRSQSVGAKKHLNDKKMALYGAASSTKDIVQLNVVKTDAGRPSATKTNEIQTSAPLRSAKSKSVERPSSYQLQRQPVSPTSPVRKLSTTSPPFISKMQSEDAANNNIVSASTPLTSSIAKQTPSSDFTKLSQHTEENSKPKSTFVQQFVNRSTRPLHTDEVDIATAKPRPPPSTFVSMFCKV</sequence>
<dbReference type="Gene3D" id="1.20.900.10">
    <property type="entry name" value="Dbl homology (DH) domain"/>
    <property type="match status" value="1"/>
</dbReference>
<feature type="region of interest" description="Disordered" evidence="2">
    <location>
        <begin position="1"/>
        <end position="51"/>
    </location>
</feature>
<dbReference type="EMBL" id="CAWYQH010000130">
    <property type="protein sequence ID" value="CAK8692802.1"/>
    <property type="molecule type" value="Genomic_DNA"/>
</dbReference>
<dbReference type="PROSITE" id="PS50010">
    <property type="entry name" value="DH_2"/>
    <property type="match status" value="1"/>
</dbReference>
<feature type="compositionally biased region" description="Basic and acidic residues" evidence="2">
    <location>
        <begin position="727"/>
        <end position="743"/>
    </location>
</feature>
<keyword evidence="6" id="KW-1185">Reference proteome</keyword>
<dbReference type="InterPro" id="IPR035899">
    <property type="entry name" value="DBL_dom_sf"/>
</dbReference>
<feature type="region of interest" description="Disordered" evidence="2">
    <location>
        <begin position="1543"/>
        <end position="1605"/>
    </location>
</feature>
<feature type="region of interest" description="Disordered" evidence="2">
    <location>
        <begin position="1469"/>
        <end position="1525"/>
    </location>
</feature>
<dbReference type="Pfam" id="PF22697">
    <property type="entry name" value="SOS1_NGEF_PH"/>
    <property type="match status" value="1"/>
</dbReference>
<dbReference type="Proteomes" id="UP001642483">
    <property type="component" value="Unassembled WGS sequence"/>
</dbReference>
<evidence type="ECO:0000256" key="2">
    <source>
        <dbReference type="SAM" id="MobiDB-lite"/>
    </source>
</evidence>
<feature type="domain" description="DH" evidence="4">
    <location>
        <begin position="258"/>
        <end position="438"/>
    </location>
</feature>
<evidence type="ECO:0000256" key="1">
    <source>
        <dbReference type="ARBA" id="ARBA00022553"/>
    </source>
</evidence>
<feature type="region of interest" description="Disordered" evidence="2">
    <location>
        <begin position="1112"/>
        <end position="1131"/>
    </location>
</feature>
<dbReference type="PROSITE" id="PS50003">
    <property type="entry name" value="PH_DOMAIN"/>
    <property type="match status" value="1"/>
</dbReference>
<dbReference type="CDD" id="cd13243">
    <property type="entry name" value="PH_PLEKHG1_G2_G3"/>
    <property type="match status" value="1"/>
</dbReference>
<feature type="compositionally biased region" description="Polar residues" evidence="2">
    <location>
        <begin position="1569"/>
        <end position="1584"/>
    </location>
</feature>
<feature type="region of interest" description="Disordered" evidence="2">
    <location>
        <begin position="622"/>
        <end position="689"/>
    </location>
</feature>
<dbReference type="InterPro" id="IPR000219">
    <property type="entry name" value="DH_dom"/>
</dbReference>
<proteinExistence type="predicted"/>
<feature type="compositionally biased region" description="Low complexity" evidence="2">
    <location>
        <begin position="191"/>
        <end position="201"/>
    </location>
</feature>
<dbReference type="InterPro" id="IPR055251">
    <property type="entry name" value="SOS1_NGEF_PH"/>
</dbReference>
<dbReference type="SUPFAM" id="SSF50729">
    <property type="entry name" value="PH domain-like"/>
    <property type="match status" value="1"/>
</dbReference>
<organism evidence="5 6">
    <name type="scientific">Clavelina lepadiformis</name>
    <name type="common">Light-bulb sea squirt</name>
    <name type="synonym">Ascidia lepadiformis</name>
    <dbReference type="NCBI Taxonomy" id="159417"/>
    <lineage>
        <taxon>Eukaryota</taxon>
        <taxon>Metazoa</taxon>
        <taxon>Chordata</taxon>
        <taxon>Tunicata</taxon>
        <taxon>Ascidiacea</taxon>
        <taxon>Aplousobranchia</taxon>
        <taxon>Clavelinidae</taxon>
        <taxon>Clavelina</taxon>
    </lineage>
</organism>
<feature type="compositionally biased region" description="Basic and acidic residues" evidence="2">
    <location>
        <begin position="1"/>
        <end position="18"/>
    </location>
</feature>
<evidence type="ECO:0000313" key="5">
    <source>
        <dbReference type="EMBL" id="CAK8692802.1"/>
    </source>
</evidence>
<dbReference type="CDD" id="cd00160">
    <property type="entry name" value="RhoGEF"/>
    <property type="match status" value="1"/>
</dbReference>
<feature type="region of interest" description="Disordered" evidence="2">
    <location>
        <begin position="1367"/>
        <end position="1404"/>
    </location>
</feature>
<dbReference type="InterPro" id="IPR001849">
    <property type="entry name" value="PH_domain"/>
</dbReference>
<accession>A0ABP0GMB6</accession>
<feature type="region of interest" description="Disordered" evidence="2">
    <location>
        <begin position="1418"/>
        <end position="1441"/>
    </location>
</feature>
<evidence type="ECO:0000313" key="6">
    <source>
        <dbReference type="Proteomes" id="UP001642483"/>
    </source>
</evidence>
<feature type="domain" description="PH" evidence="3">
    <location>
        <begin position="468"/>
        <end position="574"/>
    </location>
</feature>
<dbReference type="Pfam" id="PF00621">
    <property type="entry name" value="RhoGEF"/>
    <property type="match status" value="1"/>
</dbReference>
<name>A0ABP0GMB6_CLALP</name>
<feature type="region of interest" description="Disordered" evidence="2">
    <location>
        <begin position="184"/>
        <end position="205"/>
    </location>
</feature>
<comment type="caution">
    <text evidence="5">The sequence shown here is derived from an EMBL/GenBank/DDBJ whole genome shotgun (WGS) entry which is preliminary data.</text>
</comment>
<feature type="region of interest" description="Disordered" evidence="2">
    <location>
        <begin position="95"/>
        <end position="133"/>
    </location>
</feature>
<feature type="compositionally biased region" description="Low complexity" evidence="2">
    <location>
        <begin position="104"/>
        <end position="131"/>
    </location>
</feature>
<evidence type="ECO:0000259" key="4">
    <source>
        <dbReference type="PROSITE" id="PS50010"/>
    </source>
</evidence>
<dbReference type="PANTHER" id="PTHR45924">
    <property type="entry name" value="FI17866P1"/>
    <property type="match status" value="1"/>
</dbReference>
<dbReference type="InterPro" id="IPR011993">
    <property type="entry name" value="PH-like_dom_sf"/>
</dbReference>
<dbReference type="Gene3D" id="2.30.29.30">
    <property type="entry name" value="Pleckstrin-homology domain (PH domain)/Phosphotyrosine-binding domain (PTB)"/>
    <property type="match status" value="1"/>
</dbReference>
<evidence type="ECO:0008006" key="7">
    <source>
        <dbReference type="Google" id="ProtNLM"/>
    </source>
</evidence>
<protein>
    <recommendedName>
        <fullName evidence="7">Pleckstrin homology domain-containing family G member 1</fullName>
    </recommendedName>
</protein>
<reference evidence="5 6" key="1">
    <citation type="submission" date="2024-02" db="EMBL/GenBank/DDBJ databases">
        <authorList>
            <person name="Daric V."/>
            <person name="Darras S."/>
        </authorList>
    </citation>
    <scope>NUCLEOTIDE SEQUENCE [LARGE SCALE GENOMIC DNA]</scope>
</reference>
<feature type="region of interest" description="Disordered" evidence="2">
    <location>
        <begin position="713"/>
        <end position="744"/>
    </location>
</feature>
<feature type="region of interest" description="Disordered" evidence="2">
    <location>
        <begin position="883"/>
        <end position="979"/>
    </location>
</feature>